<organism evidence="1 2">
    <name type="scientific">Methylorubrum aminovorans</name>
    <dbReference type="NCBI Taxonomy" id="269069"/>
    <lineage>
        <taxon>Bacteria</taxon>
        <taxon>Pseudomonadati</taxon>
        <taxon>Pseudomonadota</taxon>
        <taxon>Alphaproteobacteria</taxon>
        <taxon>Hyphomicrobiales</taxon>
        <taxon>Methylobacteriaceae</taxon>
        <taxon>Methylorubrum</taxon>
    </lineage>
</organism>
<evidence type="ECO:0008006" key="3">
    <source>
        <dbReference type="Google" id="ProtNLM"/>
    </source>
</evidence>
<dbReference type="Proteomes" id="UP001055039">
    <property type="component" value="Unassembled WGS sequence"/>
</dbReference>
<proteinExistence type="predicted"/>
<name>A0ABQ4ULY3_9HYPH</name>
<evidence type="ECO:0000313" key="2">
    <source>
        <dbReference type="Proteomes" id="UP001055039"/>
    </source>
</evidence>
<dbReference type="EMBL" id="BPRC01000022">
    <property type="protein sequence ID" value="GJE67110.1"/>
    <property type="molecule type" value="Genomic_DNA"/>
</dbReference>
<reference evidence="1" key="2">
    <citation type="submission" date="2021-08" db="EMBL/GenBank/DDBJ databases">
        <authorList>
            <person name="Tani A."/>
            <person name="Ola A."/>
            <person name="Ogura Y."/>
            <person name="Katsura K."/>
            <person name="Hayashi T."/>
        </authorList>
    </citation>
    <scope>NUCLEOTIDE SEQUENCE</scope>
    <source>
        <strain evidence="1">NBRC 15686</strain>
    </source>
</reference>
<gene>
    <name evidence="1" type="ORF">LNAOJCKE_4336</name>
</gene>
<reference evidence="1" key="1">
    <citation type="journal article" date="2021" name="Front. Microbiol.">
        <title>Comprehensive Comparative Genomics and Phenotyping of Methylobacterium Species.</title>
        <authorList>
            <person name="Alessa O."/>
            <person name="Ogura Y."/>
            <person name="Fujitani Y."/>
            <person name="Takami H."/>
            <person name="Hayashi T."/>
            <person name="Sahin N."/>
            <person name="Tani A."/>
        </authorList>
    </citation>
    <scope>NUCLEOTIDE SEQUENCE</scope>
    <source>
        <strain evidence="1">NBRC 15686</strain>
    </source>
</reference>
<protein>
    <recommendedName>
        <fullName evidence="3">DUF2946 domain-containing protein</fullName>
    </recommendedName>
</protein>
<sequence length="125" mass="12762">MRGRLPGWTVCRAVIAVAALYALALQVVLGAAALAGTVGPDGGLVHILCAPDASDPDAPAKGHTAHLPCCQAAHVLPSLDVPDPAHAVVVWPPERIALPAWRPEIVALPRAPPGTRPSPRAPPVA</sequence>
<evidence type="ECO:0000313" key="1">
    <source>
        <dbReference type="EMBL" id="GJE67110.1"/>
    </source>
</evidence>
<comment type="caution">
    <text evidence="1">The sequence shown here is derived from an EMBL/GenBank/DDBJ whole genome shotgun (WGS) entry which is preliminary data.</text>
</comment>
<accession>A0ABQ4ULY3</accession>
<keyword evidence="2" id="KW-1185">Reference proteome</keyword>